<dbReference type="EMBL" id="LVJN01000019">
    <property type="protein sequence ID" value="OSM04262.1"/>
    <property type="molecule type" value="Genomic_DNA"/>
</dbReference>
<protein>
    <recommendedName>
        <fullName evidence="2">Helicase-associated domain-containing protein</fullName>
    </recommendedName>
</protein>
<evidence type="ECO:0000259" key="2">
    <source>
        <dbReference type="Pfam" id="PF03457"/>
    </source>
</evidence>
<name>A0A1Y2K7B8_9PROT</name>
<reference evidence="3 4" key="1">
    <citation type="journal article" date="2016" name="BMC Genomics">
        <title>Combined genomic and structural analyses of a cultured magnetotactic bacterium reveals its niche adaptation to a dynamic environment.</title>
        <authorList>
            <person name="Araujo A.C."/>
            <person name="Morillo V."/>
            <person name="Cypriano J."/>
            <person name="Teixeira L.C."/>
            <person name="Leao P."/>
            <person name="Lyra S."/>
            <person name="Almeida L.G."/>
            <person name="Bazylinski D.A."/>
            <person name="Vasconcellos A.T."/>
            <person name="Abreu F."/>
            <person name="Lins U."/>
        </authorList>
    </citation>
    <scope>NUCLEOTIDE SEQUENCE [LARGE SCALE GENOMIC DNA]</scope>
    <source>
        <strain evidence="3 4">IT-1</strain>
    </source>
</reference>
<dbReference type="Pfam" id="PF03457">
    <property type="entry name" value="HA"/>
    <property type="match status" value="8"/>
</dbReference>
<organism evidence="3 4">
    <name type="scientific">Magnetofaba australis IT-1</name>
    <dbReference type="NCBI Taxonomy" id="1434232"/>
    <lineage>
        <taxon>Bacteria</taxon>
        <taxon>Pseudomonadati</taxon>
        <taxon>Pseudomonadota</taxon>
        <taxon>Magnetococcia</taxon>
        <taxon>Magnetococcales</taxon>
        <taxon>Magnetococcaceae</taxon>
        <taxon>Magnetofaba</taxon>
    </lineage>
</organism>
<dbReference type="AlphaFoldDB" id="A0A1Y2K7B8"/>
<feature type="domain" description="Helicase-associated" evidence="2">
    <location>
        <begin position="898"/>
        <end position="958"/>
    </location>
</feature>
<feature type="domain" description="Helicase-associated" evidence="2">
    <location>
        <begin position="1033"/>
        <end position="1093"/>
    </location>
</feature>
<proteinExistence type="predicted"/>
<gene>
    <name evidence="3" type="ORF">MAIT1_04132</name>
</gene>
<evidence type="ECO:0000256" key="1">
    <source>
        <dbReference type="SAM" id="MobiDB-lite"/>
    </source>
</evidence>
<dbReference type="Proteomes" id="UP000194003">
    <property type="component" value="Unassembled WGS sequence"/>
</dbReference>
<feature type="domain" description="Helicase-associated" evidence="2">
    <location>
        <begin position="1170"/>
        <end position="1227"/>
    </location>
</feature>
<dbReference type="PANTHER" id="PTHR33418:SF1">
    <property type="entry name" value="HELICASE-ASSOCIATED DOMAIN-CONTAINING PROTEIN"/>
    <property type="match status" value="1"/>
</dbReference>
<feature type="domain" description="Helicase-associated" evidence="2">
    <location>
        <begin position="965"/>
        <end position="1026"/>
    </location>
</feature>
<comment type="caution">
    <text evidence="3">The sequence shown here is derived from an EMBL/GenBank/DDBJ whole genome shotgun (WGS) entry which is preliminary data.</text>
</comment>
<dbReference type="STRING" id="1434232.MAIT1_04132"/>
<dbReference type="InterPro" id="IPR005114">
    <property type="entry name" value="Helicase_assoc"/>
</dbReference>
<dbReference type="PANTHER" id="PTHR33418">
    <property type="entry name" value="HELICASE-ASSOCIATED"/>
    <property type="match status" value="1"/>
</dbReference>
<keyword evidence="4" id="KW-1185">Reference proteome</keyword>
<accession>A0A1Y2K7B8</accession>
<feature type="domain" description="Helicase-associated" evidence="2">
    <location>
        <begin position="569"/>
        <end position="628"/>
    </location>
</feature>
<dbReference type="Gene3D" id="6.10.140.530">
    <property type="match status" value="10"/>
</dbReference>
<evidence type="ECO:0000313" key="4">
    <source>
        <dbReference type="Proteomes" id="UP000194003"/>
    </source>
</evidence>
<evidence type="ECO:0000313" key="3">
    <source>
        <dbReference type="EMBL" id="OSM04262.1"/>
    </source>
</evidence>
<sequence length="1234" mass="139093">MAHGAFGVQVLFQPERKALTPKMLAGRFDAPLPGGLRPLLISNAPTPNKLGEFAPACGLRAAQFDALTEADFNALRAWILTGAPPPPMRYQPPAALSAAWRAVGESLPPCEQFTLTLPPGACETLLLPTLIEGAGAQSTVLLAAPSVGRLASALEHWSRHASSAAFGCLLFDDQQSPKPASDHPQLRPWELPYPTTGDGEEIAHFTQWRFHGVKVLLAAHSALPALLPLLGASRIDRAIVLEAHKAAGKRGEWLQALRDDELWRPRRTIHLTQSPTLSDIARHDPFGDPKPVYDITEEPERFGPVRPLMEIKDAVAAKLARKPRICVAVLVAPARQPDQDPDQRIRQGLWRAAAHLLKRAAPQRTISYHPAPNQAQAFFSDADGNPQSQRDGFAIHVVQGRWPAAKREESWQAFHRFAPALMAGARAPLKGEPTPPMDAALILPDCRGKLDMRHALGPLMAPHPLDPSPQVVIPLLFHEGFGPDGLPAGEPLGLMELAEMIQSLRGLLPEVDAALREIRLRQGLRPAVSDKPLDCAPLWRVIELTVIAQEDAPIRQRIGKMLMDLLGGEWDRLFGLLAAYRKHSGSWDPPDDWEPAPELAAWVKKQRKAHDNGVLPPERLRALDALGFDWDPAETQWWAHYAQLQAFKTQFGHDETPDEWPQNPDLPAWVRAQRRAGMLDKLPETHRQALDAIDFVWDLKAAYWNASCDQLGRIHAQFGAEEPPISPHQNADLFAWITQQRRDFARGKLNPEQIARLDAIGFIWDPEEHAWQKMFDALARNAALTRATEPDPQRQPQLAQWVDAQRKLHDRDKLAPQRKAQLDLLCLDWDPEETAWQGMFEALAKNAALTRAAEPDPEQQPQLAQWAEEQRKLHNRGKLPEARKQQLDLLCFDWDPEQSAWRAQYAAAQALVNATGALLPDASDPAQAELAQWLDAQRKLFARGKLAEERAAALGALGIIWDAKEAEWRRQFESLRRFQATHQHCHVPTDWAEDPELAKWVAGQRRLHKREALPQEHFDALTAIGFLWDAQAVYWEEMFLQLAEYKLRHGHCNVSEEDPDHGELGWWVEAQRKSHRNGSLGEDRGKRLHAMGFVWDPMQVVWEERFADLERFRARFGHCIVPNNWGEDAELARWVQIQRNAAAKNLLAPANRERLAAIGFEFDPQAAQAEEWFFHLAQFQFRFGHCNVPVNWPENPQLGLWVQFQRQTFAQGRMEPQRAQRLQNMGFNWQDPGA</sequence>
<feature type="domain" description="Helicase-associated" evidence="2">
    <location>
        <begin position="634"/>
        <end position="695"/>
    </location>
</feature>
<feature type="domain" description="Helicase-associated" evidence="2">
    <location>
        <begin position="702"/>
        <end position="762"/>
    </location>
</feature>
<feature type="region of interest" description="Disordered" evidence="1">
    <location>
        <begin position="851"/>
        <end position="871"/>
    </location>
</feature>
<feature type="domain" description="Helicase-associated" evidence="2">
    <location>
        <begin position="1100"/>
        <end position="1160"/>
    </location>
</feature>